<evidence type="ECO:0000313" key="3">
    <source>
        <dbReference type="Proteomes" id="UP001610063"/>
    </source>
</evidence>
<dbReference type="Proteomes" id="UP001610063">
    <property type="component" value="Unassembled WGS sequence"/>
</dbReference>
<keyword evidence="3" id="KW-1185">Reference proteome</keyword>
<dbReference type="EMBL" id="JBIPKE010000020">
    <property type="protein sequence ID" value="MFH6985820.1"/>
    <property type="molecule type" value="Genomic_DNA"/>
</dbReference>
<proteinExistence type="predicted"/>
<gene>
    <name evidence="2" type="ORF">ACHKAR_20365</name>
</gene>
<evidence type="ECO:0000313" key="2">
    <source>
        <dbReference type="EMBL" id="MFH6985820.1"/>
    </source>
</evidence>
<dbReference type="InterPro" id="IPR011050">
    <property type="entry name" value="Pectin_lyase_fold/virulence"/>
</dbReference>
<dbReference type="Pfam" id="PF18962">
    <property type="entry name" value="Por_Secre_tail"/>
    <property type="match status" value="1"/>
</dbReference>
<protein>
    <submittedName>
        <fullName evidence="2">Choice-of-anchor Q domain-containing protein</fullName>
    </submittedName>
</protein>
<name>A0ABW7NFF1_9BACT</name>
<comment type="caution">
    <text evidence="2">The sequence shown here is derived from an EMBL/GenBank/DDBJ whole genome shotgun (WGS) entry which is preliminary data.</text>
</comment>
<dbReference type="Gene3D" id="2.160.20.10">
    <property type="entry name" value="Single-stranded right-handed beta-helix, Pectin lyase-like"/>
    <property type="match status" value="2"/>
</dbReference>
<evidence type="ECO:0000259" key="1">
    <source>
        <dbReference type="Pfam" id="PF18962"/>
    </source>
</evidence>
<dbReference type="InterPro" id="IPR026444">
    <property type="entry name" value="Secre_tail"/>
</dbReference>
<accession>A0ABW7NFF1</accession>
<dbReference type="SUPFAM" id="SSF51126">
    <property type="entry name" value="Pectin lyase-like"/>
    <property type="match status" value="1"/>
</dbReference>
<dbReference type="RefSeq" id="WP_395419242.1">
    <property type="nucleotide sequence ID" value="NZ_JBIPKE010000020.1"/>
</dbReference>
<feature type="domain" description="Secretion system C-terminal sorting" evidence="1">
    <location>
        <begin position="930"/>
        <end position="1005"/>
    </location>
</feature>
<dbReference type="SMART" id="SM00710">
    <property type="entry name" value="PbH1"/>
    <property type="match status" value="8"/>
</dbReference>
<dbReference type="InterPro" id="IPR059226">
    <property type="entry name" value="Choice_anch_Q_dom"/>
</dbReference>
<dbReference type="InterPro" id="IPR006626">
    <property type="entry name" value="PbH1"/>
</dbReference>
<dbReference type="NCBIfam" id="NF041518">
    <property type="entry name" value="choice_anch_Q"/>
    <property type="match status" value="1"/>
</dbReference>
<organism evidence="2 3">
    <name type="scientific">Marinoscillum luteum</name>
    <dbReference type="NCBI Taxonomy" id="861051"/>
    <lineage>
        <taxon>Bacteria</taxon>
        <taxon>Pseudomonadati</taxon>
        <taxon>Bacteroidota</taxon>
        <taxon>Cytophagia</taxon>
        <taxon>Cytophagales</taxon>
        <taxon>Reichenbachiellaceae</taxon>
        <taxon>Marinoscillum</taxon>
    </lineage>
</organism>
<dbReference type="InterPro" id="IPR012334">
    <property type="entry name" value="Pectin_lyas_fold"/>
</dbReference>
<sequence length="1007" mass="108576">MNLKILLSFSFLVLITVFPWSGNAQSRSTTLYVDASYAGSSSDGSSDDPFKTIKEALDYRQSTLGLAGMVSDEEIIVRAGVYAPDSNGMIVLTQYNGGTGSYWLTLKTEGEVIIDGENLYNKKFAALITITSAAKNVRVQGFKLRDHRCNQSLATTETINGTPTLVKDTKFGIQVANSGENIEIIGNEIYDFSWTVNVDPMKDRLDFTAAEIDTLKSAAPNDNIGPISIVGTDSLPLLNVVVKNNLIHHVIPGWTEGIQLNGHLDGFEVSNNTIYEVQNIGIVAAGHYTWVPDIQGATVSSAENYARNGVIKDNKVWSCRSPIAAAAGIYCDGSQNITVENNEVSDCQVGFSIGNENSGVHSGGHIVRNNLSFNNSWTGLVLGVPSAASGSYINNVSITGNTIYGNGGVSDTYLGSLGSSQLIIQKNIKNLTIKNNIIYATATNNLVTFAMAFDTTSYYSTISFDYNLYYTNSTADPAVGIFDWSQLGSGYDSYGTFAWYRVNRTDQDEHSSFQNPVFEDIVSSTPDFRLQSTSPAIDAGDPGYTVGTGETDVFGNERVFGDTVDIGAFESSSVAAGDIAATIDGVKSASEGYDALQTGVTTGVWRNIHAYDDNHFIYIYGEYEGTMAEYSIFVNTNSSTGYDYIWTEKSDYYVDGTLNLLNVYYTAASPSWPFTAENSVMTIRFVKTDSTIEGRIPKYALGIGSTGTVGLGIEGHTSGWSSSLGSIPVEDAAMVYLTLDGGSDAGSLAIDGYKSPVENYSALITGVTGSSFKNIYGYTDSDYIYLYAEIDTSALWEYNVYINTNGATGYQYLWTDKSDFYIDANYNQLNEYTGSGGWPFEESTNSAGIEFVMTPLAVEGKVLKSLIGVGSSGTIGIGLEGHTKNWGASLGGVPTSGSMVYLSLAGTGSRVAQETIVELLEESARAQLVMYPNPAVDQLTISHYLNEDGPVSVSVFGLDGRKYLYQEEFLLKGSHQQVLDVSGLPRGIALVRVESLSGVTTHKVLMK</sequence>
<dbReference type="NCBIfam" id="TIGR04183">
    <property type="entry name" value="Por_Secre_tail"/>
    <property type="match status" value="1"/>
</dbReference>
<reference evidence="2 3" key="1">
    <citation type="journal article" date="2013" name="Int. J. Syst. Evol. Microbiol.">
        <title>Marinoscillum luteum sp. nov., isolated from marine sediment.</title>
        <authorList>
            <person name="Cha I.T."/>
            <person name="Park S.J."/>
            <person name="Kim S.J."/>
            <person name="Kim J.G."/>
            <person name="Jung M.Y."/>
            <person name="Shin K.S."/>
            <person name="Kwon K.K."/>
            <person name="Yang S.H."/>
            <person name="Seo Y.S."/>
            <person name="Rhee S.K."/>
        </authorList>
    </citation>
    <scope>NUCLEOTIDE SEQUENCE [LARGE SCALE GENOMIC DNA]</scope>
    <source>
        <strain evidence="2 3">KCTC 23939</strain>
    </source>
</reference>